<evidence type="ECO:0000313" key="4">
    <source>
        <dbReference type="Proteomes" id="UP001341135"/>
    </source>
</evidence>
<keyword evidence="2" id="KW-0472">Membrane</keyword>
<gene>
    <name evidence="3" type="ORF">PABY_08160</name>
</gene>
<organism evidence="3 4">
    <name type="scientific">Pyrodictium abyssi</name>
    <dbReference type="NCBI Taxonomy" id="54256"/>
    <lineage>
        <taxon>Archaea</taxon>
        <taxon>Thermoproteota</taxon>
        <taxon>Thermoprotei</taxon>
        <taxon>Desulfurococcales</taxon>
        <taxon>Pyrodictiaceae</taxon>
        <taxon>Pyrodictium</taxon>
    </lineage>
</organism>
<reference evidence="3 4" key="1">
    <citation type="submission" date="2023-09" db="EMBL/GenBank/DDBJ databases">
        <title>Pyrofollis japonicus gen. nov. sp. nov., a novel member of the family Pyrodictiaceae isolated from the Iheya North hydrothermal field.</title>
        <authorList>
            <person name="Miyazaki U."/>
            <person name="Sanari M."/>
            <person name="Tame A."/>
            <person name="Kitajima M."/>
            <person name="Okamoto A."/>
            <person name="Sawayama S."/>
            <person name="Miyazaki J."/>
            <person name="Takai K."/>
            <person name="Nakagawa S."/>
        </authorList>
    </citation>
    <scope>NUCLEOTIDE SEQUENCE [LARGE SCALE GENOMIC DNA]</scope>
    <source>
        <strain evidence="3 4">AV2</strain>
    </source>
</reference>
<sequence length="399" mass="44112">MGSVYDLFFIVEGFFVGFMAFYFLARRNPAYLQTLRDHLRFFLSPYGPETMVVIKQLDNTVRIVYDPRVYKSRNGVIIEADDALFSARMDPRDGMLVGLADARGPVGVPSPYGYVWRLLVGWTLIWVFGWIALVNTFIDSLLKGQTPGPVDWLALLAFILLVYTLLGQVVPKLYTPTIRLAGYVENGYDPPYRKLASSCSPWDPTSVDECAEEYGGQMIVKVPESAVEYLDELKKEHGTYTLAAAILARLDEGVRLRKTVSELKRRMYEQTEAAKSLVRIEGWRYFTRLTLPKVLFWLLLVGIGFGLGYLFGSDWALSSQPPAWYMAANSTAQAAAQQQVYVPVSPAQPPTPPTAGQPPVQPAQPPPPPSTVTVTITPAKPPSPPATGNTTVQPAAAQG</sequence>
<evidence type="ECO:0000256" key="1">
    <source>
        <dbReference type="SAM" id="MobiDB-lite"/>
    </source>
</evidence>
<evidence type="ECO:0000313" key="3">
    <source>
        <dbReference type="EMBL" id="BES81249.1"/>
    </source>
</evidence>
<dbReference type="EMBL" id="AP028907">
    <property type="protein sequence ID" value="BES81249.1"/>
    <property type="molecule type" value="Genomic_DNA"/>
</dbReference>
<feature type="region of interest" description="Disordered" evidence="1">
    <location>
        <begin position="344"/>
        <end position="399"/>
    </location>
</feature>
<feature type="transmembrane region" description="Helical" evidence="2">
    <location>
        <begin position="6"/>
        <end position="25"/>
    </location>
</feature>
<keyword evidence="4" id="KW-1185">Reference proteome</keyword>
<proteinExistence type="predicted"/>
<dbReference type="GeneID" id="89288838"/>
<keyword evidence="2" id="KW-0812">Transmembrane</keyword>
<evidence type="ECO:0000256" key="2">
    <source>
        <dbReference type="SAM" id="Phobius"/>
    </source>
</evidence>
<dbReference type="RefSeq" id="WP_338252183.1">
    <property type="nucleotide sequence ID" value="NZ_AP028907.1"/>
</dbReference>
<accession>A0ABM8IXB0</accession>
<feature type="transmembrane region" description="Helical" evidence="2">
    <location>
        <begin position="150"/>
        <end position="170"/>
    </location>
</feature>
<protein>
    <submittedName>
        <fullName evidence="3">Uncharacterized protein</fullName>
    </submittedName>
</protein>
<name>A0ABM8IXB0_9CREN</name>
<feature type="transmembrane region" description="Helical" evidence="2">
    <location>
        <begin position="118"/>
        <end position="138"/>
    </location>
</feature>
<keyword evidence="2" id="KW-1133">Transmembrane helix</keyword>
<feature type="compositionally biased region" description="Pro residues" evidence="1">
    <location>
        <begin position="346"/>
        <end position="370"/>
    </location>
</feature>
<feature type="transmembrane region" description="Helical" evidence="2">
    <location>
        <begin position="294"/>
        <end position="312"/>
    </location>
</feature>
<dbReference type="Proteomes" id="UP001341135">
    <property type="component" value="Chromosome"/>
</dbReference>